<feature type="domain" description="Protein kinase" evidence="11">
    <location>
        <begin position="525"/>
        <end position="789"/>
    </location>
</feature>
<dbReference type="InterPro" id="IPR000719">
    <property type="entry name" value="Prot_kinase_dom"/>
</dbReference>
<dbReference type="Gene3D" id="2.30.29.30">
    <property type="entry name" value="Pleckstrin-homology domain (PH domain)/Phosphotyrosine-binding domain (PTB)"/>
    <property type="match status" value="1"/>
</dbReference>
<comment type="catalytic activity">
    <reaction evidence="7 10">
        <text>L-tyrosyl-[protein] + ATP = O-phospho-L-tyrosyl-[protein] + ADP + H(+)</text>
        <dbReference type="Rhea" id="RHEA:10596"/>
        <dbReference type="Rhea" id="RHEA-COMP:10136"/>
        <dbReference type="Rhea" id="RHEA-COMP:20101"/>
        <dbReference type="ChEBI" id="CHEBI:15378"/>
        <dbReference type="ChEBI" id="CHEBI:30616"/>
        <dbReference type="ChEBI" id="CHEBI:46858"/>
        <dbReference type="ChEBI" id="CHEBI:61978"/>
        <dbReference type="ChEBI" id="CHEBI:456216"/>
        <dbReference type="EC" id="2.7.10.2"/>
    </reaction>
</comment>
<keyword evidence="6 10" id="KW-0829">Tyrosine-protein kinase</keyword>
<protein>
    <recommendedName>
        <fullName evidence="10">Tyrosine-protein kinase</fullName>
        <ecNumber evidence="10">2.7.10.2</ecNumber>
    </recommendedName>
</protein>
<evidence type="ECO:0000256" key="4">
    <source>
        <dbReference type="ARBA" id="ARBA00022777"/>
    </source>
</evidence>
<dbReference type="InterPro" id="IPR017441">
    <property type="entry name" value="Protein_kinase_ATP_BS"/>
</dbReference>
<dbReference type="Gene3D" id="3.30.200.20">
    <property type="entry name" value="Phosphorylase Kinase, domain 1"/>
    <property type="match status" value="2"/>
</dbReference>
<keyword evidence="14" id="KW-1185">Reference proteome</keyword>
<reference evidence="13" key="1">
    <citation type="submission" date="2025-08" db="UniProtKB">
        <authorList>
            <consortium name="Ensembl"/>
        </authorList>
    </citation>
    <scope>IDENTIFICATION</scope>
</reference>
<dbReference type="CDD" id="cd14473">
    <property type="entry name" value="FERM_B-lobe"/>
    <property type="match status" value="1"/>
</dbReference>
<keyword evidence="8 9" id="KW-0067">ATP-binding</keyword>
<dbReference type="GO" id="GO:0038111">
    <property type="term" value="P:interleukin-7-mediated signaling pathway"/>
    <property type="evidence" value="ECO:0007669"/>
    <property type="project" value="Ensembl"/>
</dbReference>
<name>A0A8D0GRG8_SPHPU</name>
<dbReference type="InterPro" id="IPR016251">
    <property type="entry name" value="Tyr_kinase_non-rcpt_Jak/Tyk2"/>
</dbReference>
<dbReference type="GO" id="GO:0005829">
    <property type="term" value="C:cytosol"/>
    <property type="evidence" value="ECO:0007669"/>
    <property type="project" value="TreeGrafter"/>
</dbReference>
<dbReference type="GO" id="GO:2000329">
    <property type="term" value="P:negative regulation of T-helper 17 cell lineage commitment"/>
    <property type="evidence" value="ECO:0007669"/>
    <property type="project" value="Ensembl"/>
</dbReference>
<dbReference type="EC" id="2.7.10.2" evidence="10"/>
<evidence type="ECO:0000256" key="2">
    <source>
        <dbReference type="ARBA" id="ARBA00022679"/>
    </source>
</evidence>
<dbReference type="InterPro" id="IPR014352">
    <property type="entry name" value="FERM/acyl-CoA-bd_prot_sf"/>
</dbReference>
<keyword evidence="8 9" id="KW-0547">Nucleotide-binding</keyword>
<dbReference type="Proteomes" id="UP000694392">
    <property type="component" value="Unplaced"/>
</dbReference>
<dbReference type="InterPro" id="IPR001245">
    <property type="entry name" value="Ser-Thr/Tyr_kinase_cat_dom"/>
</dbReference>
<feature type="domain" description="Protein kinase" evidence="11">
    <location>
        <begin position="828"/>
        <end position="1066"/>
    </location>
</feature>
<dbReference type="InterPro" id="IPR020775">
    <property type="entry name" value="Tyr_kinase_non-rcpt_Jak3"/>
</dbReference>
<dbReference type="SUPFAM" id="SSF56112">
    <property type="entry name" value="Protein kinase-like (PK-like)"/>
    <property type="match status" value="2"/>
</dbReference>
<keyword evidence="2 10" id="KW-0808">Transferase</keyword>
<dbReference type="InterPro" id="IPR019749">
    <property type="entry name" value="Band_41_domain"/>
</dbReference>
<dbReference type="GO" id="GO:0007259">
    <property type="term" value="P:cell surface receptor signaling pathway via JAK-STAT"/>
    <property type="evidence" value="ECO:0007669"/>
    <property type="project" value="TreeGrafter"/>
</dbReference>
<feature type="domain" description="FERM" evidence="12">
    <location>
        <begin position="24"/>
        <end position="361"/>
    </location>
</feature>
<dbReference type="GO" id="GO:0030154">
    <property type="term" value="P:cell differentiation"/>
    <property type="evidence" value="ECO:0007669"/>
    <property type="project" value="TreeGrafter"/>
</dbReference>
<dbReference type="PIRSF" id="PIRSF000636">
    <property type="entry name" value="TyrPK_Jak"/>
    <property type="match status" value="1"/>
</dbReference>
<evidence type="ECO:0000259" key="12">
    <source>
        <dbReference type="PROSITE" id="PS50057"/>
    </source>
</evidence>
<proteinExistence type="inferred from homology"/>
<evidence type="ECO:0000256" key="5">
    <source>
        <dbReference type="ARBA" id="ARBA00022999"/>
    </source>
</evidence>
<dbReference type="GO" id="GO:0008284">
    <property type="term" value="P:positive regulation of cell population proliferation"/>
    <property type="evidence" value="ECO:0007669"/>
    <property type="project" value="UniProtKB-ARBA"/>
</dbReference>
<evidence type="ECO:0000256" key="8">
    <source>
        <dbReference type="PIRSR" id="PIRSR000636-2"/>
    </source>
</evidence>
<dbReference type="GeneTree" id="ENSGT00940000161827"/>
<dbReference type="InterPro" id="IPR000299">
    <property type="entry name" value="FERM_domain"/>
</dbReference>
<dbReference type="InterPro" id="IPR019748">
    <property type="entry name" value="FERM_central"/>
</dbReference>
<dbReference type="OMA" id="MENQCHG"/>
<dbReference type="SUPFAM" id="SSF55550">
    <property type="entry name" value="SH2 domain"/>
    <property type="match status" value="1"/>
</dbReference>
<dbReference type="Pfam" id="PF07714">
    <property type="entry name" value="PK_Tyr_Ser-Thr"/>
    <property type="match status" value="3"/>
</dbReference>
<dbReference type="PRINTS" id="PR01823">
    <property type="entry name" value="JANUSKINASE"/>
</dbReference>
<dbReference type="InterPro" id="IPR041381">
    <property type="entry name" value="JAK1-3/TYK2_PHL_dom"/>
</dbReference>
<evidence type="ECO:0000256" key="6">
    <source>
        <dbReference type="ARBA" id="ARBA00023137"/>
    </source>
</evidence>
<dbReference type="GO" id="GO:0038110">
    <property type="term" value="P:interleukin-2-mediated signaling pathway"/>
    <property type="evidence" value="ECO:0007669"/>
    <property type="project" value="Ensembl"/>
</dbReference>
<organism evidence="13 14">
    <name type="scientific">Sphenodon punctatus</name>
    <name type="common">Tuatara</name>
    <name type="synonym">Hatteria punctata</name>
    <dbReference type="NCBI Taxonomy" id="8508"/>
    <lineage>
        <taxon>Eukaryota</taxon>
        <taxon>Metazoa</taxon>
        <taxon>Chordata</taxon>
        <taxon>Craniata</taxon>
        <taxon>Vertebrata</taxon>
        <taxon>Euteleostomi</taxon>
        <taxon>Lepidosauria</taxon>
        <taxon>Sphenodontia</taxon>
        <taxon>Sphenodontidae</taxon>
        <taxon>Sphenodon</taxon>
    </lineage>
</organism>
<dbReference type="InterPro" id="IPR036860">
    <property type="entry name" value="SH2_dom_sf"/>
</dbReference>
<keyword evidence="1" id="KW-0597">Phosphoprotein</keyword>
<dbReference type="InterPro" id="IPR035963">
    <property type="entry name" value="FERM_2"/>
</dbReference>
<dbReference type="InterPro" id="IPR011993">
    <property type="entry name" value="PH-like_dom_sf"/>
</dbReference>
<dbReference type="GO" id="GO:0031234">
    <property type="term" value="C:extrinsic component of cytoplasmic side of plasma membrane"/>
    <property type="evidence" value="ECO:0007669"/>
    <property type="project" value="Ensembl"/>
</dbReference>
<dbReference type="Gene3D" id="1.10.510.10">
    <property type="entry name" value="Transferase(Phosphotransferase) domain 1"/>
    <property type="match status" value="2"/>
</dbReference>
<dbReference type="SUPFAM" id="SSF47031">
    <property type="entry name" value="Second domain of FERM"/>
    <property type="match status" value="1"/>
</dbReference>
<dbReference type="SMART" id="SM00295">
    <property type="entry name" value="B41"/>
    <property type="match status" value="1"/>
</dbReference>
<dbReference type="InterPro" id="IPR011009">
    <property type="entry name" value="Kinase-like_dom_sf"/>
</dbReference>
<feature type="binding site" evidence="8 9">
    <location>
        <position position="861"/>
    </location>
    <ligand>
        <name>ATP</name>
        <dbReference type="ChEBI" id="CHEBI:30616"/>
    </ligand>
</feature>
<dbReference type="SUPFAM" id="SSF50729">
    <property type="entry name" value="PH domain-like"/>
    <property type="match status" value="1"/>
</dbReference>
<gene>
    <name evidence="13" type="primary">JAK3</name>
</gene>
<dbReference type="Pfam" id="PF21990">
    <property type="entry name" value="SH2_1"/>
    <property type="match status" value="1"/>
</dbReference>
<keyword evidence="5" id="KW-0727">SH2 domain</keyword>
<dbReference type="Pfam" id="PF18379">
    <property type="entry name" value="FERM_F1"/>
    <property type="match status" value="1"/>
</dbReference>
<dbReference type="GO" id="GO:0005524">
    <property type="term" value="F:ATP binding"/>
    <property type="evidence" value="ECO:0007669"/>
    <property type="project" value="UniProtKB-UniRule"/>
</dbReference>
<dbReference type="Gene3D" id="3.30.505.10">
    <property type="entry name" value="SH2 domain"/>
    <property type="match status" value="1"/>
</dbReference>
<evidence type="ECO:0000313" key="13">
    <source>
        <dbReference type="Ensembl" id="ENSSPUP00000009126.1"/>
    </source>
</evidence>
<dbReference type="FunFam" id="3.30.200.20:FF:000135">
    <property type="entry name" value="Tyrosine-protein kinase"/>
    <property type="match status" value="1"/>
</dbReference>
<dbReference type="InterPro" id="IPR041046">
    <property type="entry name" value="FERM_F2"/>
</dbReference>
<dbReference type="PRINTS" id="PR00109">
    <property type="entry name" value="TYRKINASE"/>
</dbReference>
<evidence type="ECO:0000256" key="9">
    <source>
        <dbReference type="PROSITE-ProRule" id="PRU10141"/>
    </source>
</evidence>
<dbReference type="GO" id="GO:0060397">
    <property type="term" value="P:growth hormone receptor signaling pathway via JAK-STAT"/>
    <property type="evidence" value="ECO:0007669"/>
    <property type="project" value="TreeGrafter"/>
</dbReference>
<evidence type="ECO:0000313" key="14">
    <source>
        <dbReference type="Proteomes" id="UP000694392"/>
    </source>
</evidence>
<dbReference type="InterPro" id="IPR041155">
    <property type="entry name" value="FERM_F1"/>
</dbReference>
<comment type="similarity">
    <text evidence="10">Belongs to the protein kinase superfamily. Tyr protein kinase family.</text>
</comment>
<dbReference type="InterPro" id="IPR051286">
    <property type="entry name" value="JAK"/>
</dbReference>
<dbReference type="GO" id="GO:0005131">
    <property type="term" value="F:growth hormone receptor binding"/>
    <property type="evidence" value="ECO:0007669"/>
    <property type="project" value="TreeGrafter"/>
</dbReference>
<dbReference type="GO" id="GO:0035723">
    <property type="term" value="P:interleukin-15-mediated signaling pathway"/>
    <property type="evidence" value="ECO:0007669"/>
    <property type="project" value="Ensembl"/>
</dbReference>
<dbReference type="SMART" id="SM00252">
    <property type="entry name" value="SH2"/>
    <property type="match status" value="1"/>
</dbReference>
<evidence type="ECO:0000259" key="11">
    <source>
        <dbReference type="PROSITE" id="PS50011"/>
    </source>
</evidence>
<dbReference type="AlphaFoldDB" id="A0A8D0GRG8"/>
<reference evidence="13" key="2">
    <citation type="submission" date="2025-09" db="UniProtKB">
        <authorList>
            <consortium name="Ensembl"/>
        </authorList>
    </citation>
    <scope>IDENTIFICATION</scope>
</reference>
<dbReference type="PANTHER" id="PTHR45807">
    <property type="entry name" value="TYROSINE-PROTEIN KINASE HOPSCOTCH"/>
    <property type="match status" value="1"/>
</dbReference>
<evidence type="ECO:0000256" key="1">
    <source>
        <dbReference type="ARBA" id="ARBA00022553"/>
    </source>
</evidence>
<dbReference type="InterPro" id="IPR000980">
    <property type="entry name" value="SH2"/>
</dbReference>
<keyword evidence="3" id="KW-0677">Repeat</keyword>
<dbReference type="FunFam" id="1.10.510.10:FF:000110">
    <property type="entry name" value="Tyrosine-protein kinase"/>
    <property type="match status" value="1"/>
</dbReference>
<keyword evidence="4 10" id="KW-0418">Kinase</keyword>
<dbReference type="GO" id="GO:0035771">
    <property type="term" value="P:interleukin-4-mediated signaling pathway"/>
    <property type="evidence" value="ECO:0007669"/>
    <property type="project" value="Ensembl"/>
</dbReference>
<evidence type="ECO:0000256" key="7">
    <source>
        <dbReference type="ARBA" id="ARBA00051245"/>
    </source>
</evidence>
<sequence>MPPLGEDTPLIGGRSGSLSSNESGTLQVFLYHQPNPFRLAPDSAGSLFFTFGEYSAEELCVAAAKACGILPVCHALFSLATEDLKCWFPPNHVFTVDESRSQVVVYRIRFFFPNWFGPGKTCRFRLMKDQASAVLDYPVINYLFAQSRSDFLSGKMEVAQSLQAQELCLSLAVLDMLRIVEERKQSVEEILSSVSYKSCLPEQLRHQLQAQSFLTRKRIRHKFHKSLRRIGGLRTEGSYLKLKYLIDLERLTGAPAGESFVVRAPGEWGQETSRVIHVSGESGIFWSQSGDETRQPFCDFPEITDISIKQASRDGTAVENRVVTVTKTDSRVLEMEFPSLREALSFISLLDGYYRLIADAHHYFCKEVAPPRLLENLENQCHGPMMSEFAVSKLKAAGSCMGSYLLRCSPQDFDSFLLTVCIETQLGKDYKGLLIRHSKDSAFSLAGVTRHFCSLRELLETYQHSSLQADGAALQLGTCLPPQPKEKSNLLIMRSSGYSQLPGSHAAPCRAATHMMFHKIQAESLTQYENLGQGSFTKIYRGMKCDQEEDGSHQTEVLLKVLGGGHRNCVESFLEAASVMSQITHKHLVLLYGVCMGTESVMVQEYVRHGALDTYLRKHQASSRVTATWKLQVAKQLAYVLNYLEDKKIVHGNVSDKKVLLAREGDLAGGSPPFIKLSDPGVSVTCLDRDMLIDRIPWVAPECVEDPRSLVLESDKWSFGATLWEIFNGGSMPVSSLDPPMKLQFYQRALRLPPPKWMELATLIGQCMTYRPPMRPSFRAIIRDLNSLITSDYELLSDLSPGDPPASNGIWGPLNPCQDPALFEERHLKYISVLGKGNFGSVELCRYDPLGDSTGELVAVKRLQQSSAAQLQAFQWEIAILRALHSDFIVKYRGVCYSLGRQNLRLVMEYLPNGCLRNYLQKHHERLDQRRLLLYAWQVCKSLPRHLPLSPHLQPLLPQPWYAPESLADNMFSRESDVWSFGVVLYELFTYSNRSCSPSEEFLRMMGAERPSQLLCLLLELLKENRRLPIPTACPMEVYAIMLSCWAFEPGKRPRFGELAPRIEVLKDGRSKTRG</sequence>
<dbReference type="FunFam" id="3.30.200.20:FF:000084">
    <property type="entry name" value="Tyrosine-protein kinase"/>
    <property type="match status" value="1"/>
</dbReference>
<dbReference type="GO" id="GO:0038113">
    <property type="term" value="P:interleukin-9-mediated signaling pathway"/>
    <property type="evidence" value="ECO:0007669"/>
    <property type="project" value="Ensembl"/>
</dbReference>
<dbReference type="PANTHER" id="PTHR45807:SF3">
    <property type="entry name" value="TYROSINE-PROTEIN KINASE JAK3"/>
    <property type="match status" value="1"/>
</dbReference>
<dbReference type="GO" id="GO:0004715">
    <property type="term" value="F:non-membrane spanning protein tyrosine kinase activity"/>
    <property type="evidence" value="ECO:0007669"/>
    <property type="project" value="UniProtKB-EC"/>
</dbReference>
<dbReference type="PROSITE" id="PS00107">
    <property type="entry name" value="PROTEIN_KINASE_ATP"/>
    <property type="match status" value="1"/>
</dbReference>
<dbReference type="PROSITE" id="PS50057">
    <property type="entry name" value="FERM_3"/>
    <property type="match status" value="1"/>
</dbReference>
<evidence type="ECO:0000256" key="3">
    <source>
        <dbReference type="ARBA" id="ARBA00022737"/>
    </source>
</evidence>
<dbReference type="FunFam" id="3.30.505.10:FF:000073">
    <property type="entry name" value="Tyrosine-protein kinase"/>
    <property type="match status" value="1"/>
</dbReference>
<accession>A0A8D0GRG8</accession>
<evidence type="ECO:0000256" key="10">
    <source>
        <dbReference type="RuleBase" id="RU362096"/>
    </source>
</evidence>
<dbReference type="PROSITE" id="PS50011">
    <property type="entry name" value="PROTEIN_KINASE_DOM"/>
    <property type="match status" value="2"/>
</dbReference>
<dbReference type="GO" id="GO:0019903">
    <property type="term" value="F:protein phosphatase binding"/>
    <property type="evidence" value="ECO:0007669"/>
    <property type="project" value="Ensembl"/>
</dbReference>
<dbReference type="GO" id="GO:0035556">
    <property type="term" value="P:intracellular signal transduction"/>
    <property type="evidence" value="ECO:0007669"/>
    <property type="project" value="InterPro"/>
</dbReference>
<feature type="binding site" evidence="8">
    <location>
        <begin position="834"/>
        <end position="842"/>
    </location>
    <ligand>
        <name>ATP</name>
        <dbReference type="ChEBI" id="CHEBI:30616"/>
    </ligand>
</feature>
<dbReference type="Pfam" id="PF18377">
    <property type="entry name" value="FERM_F2"/>
    <property type="match status" value="1"/>
</dbReference>
<dbReference type="Pfam" id="PF17887">
    <property type="entry name" value="Jak1_Phl"/>
    <property type="match status" value="1"/>
</dbReference>
<dbReference type="Ensembl" id="ENSSPUT00000009741.1">
    <property type="protein sequence ID" value="ENSSPUP00000009126.1"/>
    <property type="gene ID" value="ENSSPUG00000007088.1"/>
</dbReference>
<dbReference type="Gene3D" id="1.20.80.10">
    <property type="match status" value="1"/>
</dbReference>
<dbReference type="PRINTS" id="PR01826">
    <property type="entry name" value="JANUSKINASE3"/>
</dbReference>